<dbReference type="Pfam" id="PF04221">
    <property type="entry name" value="RelB"/>
    <property type="match status" value="1"/>
</dbReference>
<accession>A0A0R2L2R4</accession>
<comment type="caution">
    <text evidence="2">The sequence shown here is derived from an EMBL/GenBank/DDBJ whole genome shotgun (WGS) entry which is preliminary data.</text>
</comment>
<organism evidence="2 3">
    <name type="scientific">Pediococcus stilesii</name>
    <dbReference type="NCBI Taxonomy" id="331679"/>
    <lineage>
        <taxon>Bacteria</taxon>
        <taxon>Bacillati</taxon>
        <taxon>Bacillota</taxon>
        <taxon>Bacilli</taxon>
        <taxon>Lactobacillales</taxon>
        <taxon>Lactobacillaceae</taxon>
        <taxon>Pediococcus</taxon>
    </lineage>
</organism>
<evidence type="ECO:0008006" key="4">
    <source>
        <dbReference type="Google" id="ProtNLM"/>
    </source>
</evidence>
<dbReference type="GO" id="GO:0006355">
    <property type="term" value="P:regulation of DNA-templated transcription"/>
    <property type="evidence" value="ECO:0007669"/>
    <property type="project" value="InterPro"/>
</dbReference>
<evidence type="ECO:0000256" key="1">
    <source>
        <dbReference type="SAM" id="MobiDB-lite"/>
    </source>
</evidence>
<proteinExistence type="predicted"/>
<dbReference type="InterPro" id="IPR007337">
    <property type="entry name" value="RelB/DinJ"/>
</dbReference>
<protein>
    <recommendedName>
        <fullName evidence="4">Type II toxin-antitoxin system RelB/DinJ family antitoxin</fullName>
    </recommendedName>
</protein>
<dbReference type="NCBIfam" id="TIGR02384">
    <property type="entry name" value="RelB_DinJ"/>
    <property type="match status" value="1"/>
</dbReference>
<dbReference type="STRING" id="331679.IV81_GL000499"/>
<dbReference type="Proteomes" id="UP000051859">
    <property type="component" value="Unassembled WGS sequence"/>
</dbReference>
<keyword evidence="3" id="KW-1185">Reference proteome</keyword>
<dbReference type="EMBL" id="JQBX01000014">
    <property type="protein sequence ID" value="KRN93498.1"/>
    <property type="molecule type" value="Genomic_DNA"/>
</dbReference>
<name>A0A0R2L2R4_9LACO</name>
<reference evidence="2 3" key="1">
    <citation type="journal article" date="2015" name="Genome Announc.">
        <title>Expanding the biotechnology potential of lactobacilli through comparative genomics of 213 strains and associated genera.</title>
        <authorList>
            <person name="Sun Z."/>
            <person name="Harris H.M."/>
            <person name="McCann A."/>
            <person name="Guo C."/>
            <person name="Argimon S."/>
            <person name="Zhang W."/>
            <person name="Yang X."/>
            <person name="Jeffery I.B."/>
            <person name="Cooney J.C."/>
            <person name="Kagawa T.F."/>
            <person name="Liu W."/>
            <person name="Song Y."/>
            <person name="Salvetti E."/>
            <person name="Wrobel A."/>
            <person name="Rasinkangas P."/>
            <person name="Parkhill J."/>
            <person name="Rea M.C."/>
            <person name="O'Sullivan O."/>
            <person name="Ritari J."/>
            <person name="Douillard F.P."/>
            <person name="Paul Ross R."/>
            <person name="Yang R."/>
            <person name="Briner A.E."/>
            <person name="Felis G.E."/>
            <person name="de Vos W.M."/>
            <person name="Barrangou R."/>
            <person name="Klaenhammer T.R."/>
            <person name="Caufield P.W."/>
            <person name="Cui Y."/>
            <person name="Zhang H."/>
            <person name="O'Toole P.W."/>
        </authorList>
    </citation>
    <scope>NUCLEOTIDE SEQUENCE [LARGE SCALE GENOMIC DNA]</scope>
    <source>
        <strain evidence="2 3">DSM 18001</strain>
    </source>
</reference>
<sequence length="89" mass="10231">MDTKPKVRINVNVDKEDKEKASELFKSMGLNLNTAVNMFIKQSIKEQGLPFQPKRSSSDSVEARREVEHDHLKSFDTVHDLMADLQDED</sequence>
<dbReference type="PATRIC" id="fig|331679.3.peg.505"/>
<evidence type="ECO:0000313" key="3">
    <source>
        <dbReference type="Proteomes" id="UP000051859"/>
    </source>
</evidence>
<evidence type="ECO:0000313" key="2">
    <source>
        <dbReference type="EMBL" id="KRN93498.1"/>
    </source>
</evidence>
<dbReference type="InterPro" id="IPR013321">
    <property type="entry name" value="Arc_rbn_hlx_hlx"/>
</dbReference>
<gene>
    <name evidence="2" type="ORF">IV81_GL000499</name>
</gene>
<dbReference type="AlphaFoldDB" id="A0A0R2L2R4"/>
<dbReference type="Gene3D" id="1.10.1220.10">
    <property type="entry name" value="Met repressor-like"/>
    <property type="match status" value="1"/>
</dbReference>
<feature type="region of interest" description="Disordered" evidence="1">
    <location>
        <begin position="47"/>
        <end position="68"/>
    </location>
</feature>
<dbReference type="RefSeq" id="WP_057803665.1">
    <property type="nucleotide sequence ID" value="NZ_JQBX01000014.1"/>
</dbReference>